<dbReference type="Proteomes" id="UP000618931">
    <property type="component" value="Unassembled WGS sequence"/>
</dbReference>
<evidence type="ECO:0000313" key="2">
    <source>
        <dbReference type="Proteomes" id="UP000618931"/>
    </source>
</evidence>
<evidence type="ECO:0008006" key="3">
    <source>
        <dbReference type="Google" id="ProtNLM"/>
    </source>
</evidence>
<comment type="caution">
    <text evidence="1">The sequence shown here is derived from an EMBL/GenBank/DDBJ whole genome shotgun (WGS) entry which is preliminary data.</text>
</comment>
<name>A0ABS0I424_9BACT</name>
<dbReference type="RefSeq" id="WP_196292789.1">
    <property type="nucleotide sequence ID" value="NZ_JADQDM010000003.1"/>
</dbReference>
<dbReference type="EMBL" id="JADQDM010000003">
    <property type="protein sequence ID" value="MBF9221342.1"/>
    <property type="molecule type" value="Genomic_DNA"/>
</dbReference>
<accession>A0ABS0I424</accession>
<proteinExistence type="predicted"/>
<gene>
    <name evidence="1" type="ORF">I2H31_09515</name>
</gene>
<protein>
    <recommendedName>
        <fullName evidence="3">SbsA Ig-like domain-containing protein</fullName>
    </recommendedName>
</protein>
<reference evidence="1 2" key="1">
    <citation type="submission" date="2020-11" db="EMBL/GenBank/DDBJ databases">
        <authorList>
            <person name="Kim M.K."/>
        </authorList>
    </citation>
    <scope>NUCLEOTIDE SEQUENCE [LARGE SCALE GENOMIC DNA]</scope>
    <source>
        <strain evidence="1 2">BT662</strain>
    </source>
</reference>
<evidence type="ECO:0000313" key="1">
    <source>
        <dbReference type="EMBL" id="MBF9221342.1"/>
    </source>
</evidence>
<organism evidence="1 2">
    <name type="scientific">Hymenobacter ruricola</name>
    <dbReference type="NCBI Taxonomy" id="2791023"/>
    <lineage>
        <taxon>Bacteria</taxon>
        <taxon>Pseudomonadati</taxon>
        <taxon>Bacteroidota</taxon>
        <taxon>Cytophagia</taxon>
        <taxon>Cytophagales</taxon>
        <taxon>Hymenobacteraceae</taxon>
        <taxon>Hymenobacter</taxon>
    </lineage>
</organism>
<keyword evidence="2" id="KW-1185">Reference proteome</keyword>
<sequence length="471" mass="52791">MAGKLPFSVPKGKRAIGRPSPRLSFTFPKIAMQKSALLVLLCALSTLGGYAQRPRQLVYTSDIDNFWVAYDSIRTTTDSAKQLRYLNRYYIDKGTAGLRAFMEVKQYTPQEWVNSIRQYPRFWNSIRPNTQLAKTAANDIEPYLKKLAALYPALRPAGLYFTIGALRSSGTTKADMVLIGAEMATGNPGIDFSEFPTNTQAFLSRYFKSQPLKNLVVLNVHEYVHTQEKGPPESDLLAQALYEGTCDLVAELVTGKLPLLPYVAYGPAHEAELKEQFKRDMFAPYLRNWFYNQLSDDPHHVPDLGYYMGYAICKAYYQRAKNKKEAVRQLLELDYTDAKAVEALLRASAYYPALPGKEQLLAAYEQSRPRVTNVTPTIPVDGLLDASVKEIRIEFSAVMAPYTGTDYGSGGKAEWPVAGRGSFTPDKKSYVYPVALQPGRTYSFLLNGGGFRSADGRPLVAYEVKFKTREQ</sequence>